<evidence type="ECO:0000259" key="11">
    <source>
        <dbReference type="Pfam" id="PF00150"/>
    </source>
</evidence>
<dbReference type="PANTHER" id="PTHR31451">
    <property type="match status" value="1"/>
</dbReference>
<dbReference type="STRING" id="743788.S8EY70"/>
<feature type="domain" description="Glycoside hydrolase family 5" evidence="11">
    <location>
        <begin position="45"/>
        <end position="326"/>
    </location>
</feature>
<dbReference type="SUPFAM" id="SSF51445">
    <property type="entry name" value="(Trans)glycosidases"/>
    <property type="match status" value="1"/>
</dbReference>
<dbReference type="GO" id="GO:0046355">
    <property type="term" value="P:mannan catabolic process"/>
    <property type="evidence" value="ECO:0007669"/>
    <property type="project" value="UniProtKB-ARBA"/>
</dbReference>
<keyword evidence="8 9" id="KW-0326">Glycosidase</keyword>
<evidence type="ECO:0000256" key="8">
    <source>
        <dbReference type="ARBA" id="ARBA00023295"/>
    </source>
</evidence>
<evidence type="ECO:0000256" key="5">
    <source>
        <dbReference type="ARBA" id="ARBA00022525"/>
    </source>
</evidence>
<feature type="chain" id="PRO_5004563310" description="mannan endo-1,4-beta-mannosidase" evidence="10">
    <location>
        <begin position="25"/>
        <end position="372"/>
    </location>
</feature>
<evidence type="ECO:0000256" key="6">
    <source>
        <dbReference type="ARBA" id="ARBA00022729"/>
    </source>
</evidence>
<proteinExistence type="inferred from homology"/>
<evidence type="ECO:0000313" key="13">
    <source>
        <dbReference type="Proteomes" id="UP000015241"/>
    </source>
</evidence>
<comment type="subcellular location">
    <subcellularLocation>
        <location evidence="2">Secreted</location>
    </subcellularLocation>
</comment>
<keyword evidence="5" id="KW-0964">Secreted</keyword>
<evidence type="ECO:0000256" key="4">
    <source>
        <dbReference type="ARBA" id="ARBA00012706"/>
    </source>
</evidence>
<reference evidence="12 13" key="1">
    <citation type="journal article" date="2012" name="Science">
        <title>The Paleozoic origin of enzymatic lignin decomposition reconstructed from 31 fungal genomes.</title>
        <authorList>
            <person name="Floudas D."/>
            <person name="Binder M."/>
            <person name="Riley R."/>
            <person name="Barry K."/>
            <person name="Blanchette R.A."/>
            <person name="Henrissat B."/>
            <person name="Martinez A.T."/>
            <person name="Otillar R."/>
            <person name="Spatafora J.W."/>
            <person name="Yadav J.S."/>
            <person name="Aerts A."/>
            <person name="Benoit I."/>
            <person name="Boyd A."/>
            <person name="Carlson A."/>
            <person name="Copeland A."/>
            <person name="Coutinho P.M."/>
            <person name="de Vries R.P."/>
            <person name="Ferreira P."/>
            <person name="Findley K."/>
            <person name="Foster B."/>
            <person name="Gaskell J."/>
            <person name="Glotzer D."/>
            <person name="Gorecki P."/>
            <person name="Heitman J."/>
            <person name="Hesse C."/>
            <person name="Hori C."/>
            <person name="Igarashi K."/>
            <person name="Jurgens J.A."/>
            <person name="Kallen N."/>
            <person name="Kersten P."/>
            <person name="Kohler A."/>
            <person name="Kuees U."/>
            <person name="Kumar T.K.A."/>
            <person name="Kuo A."/>
            <person name="LaButti K."/>
            <person name="Larrondo L.F."/>
            <person name="Lindquist E."/>
            <person name="Ling A."/>
            <person name="Lombard V."/>
            <person name="Lucas S."/>
            <person name="Lundell T."/>
            <person name="Martin R."/>
            <person name="McLaughlin D.J."/>
            <person name="Morgenstern I."/>
            <person name="Morin E."/>
            <person name="Murat C."/>
            <person name="Nagy L.G."/>
            <person name="Nolan M."/>
            <person name="Ohm R.A."/>
            <person name="Patyshakuliyeva A."/>
            <person name="Rokas A."/>
            <person name="Ruiz-Duenas F.J."/>
            <person name="Sabat G."/>
            <person name="Salamov A."/>
            <person name="Samejima M."/>
            <person name="Schmutz J."/>
            <person name="Slot J.C."/>
            <person name="St John F."/>
            <person name="Stenlid J."/>
            <person name="Sun H."/>
            <person name="Sun S."/>
            <person name="Syed K."/>
            <person name="Tsang A."/>
            <person name="Wiebenga A."/>
            <person name="Young D."/>
            <person name="Pisabarro A."/>
            <person name="Eastwood D.C."/>
            <person name="Martin F."/>
            <person name="Cullen D."/>
            <person name="Grigoriev I.V."/>
            <person name="Hibbett D.S."/>
        </authorList>
    </citation>
    <scope>NUCLEOTIDE SEQUENCE</scope>
    <source>
        <strain evidence="13">FP-58527</strain>
    </source>
</reference>
<dbReference type="InParanoid" id="S8EY70"/>
<organism evidence="12 13">
    <name type="scientific">Fomitopsis schrenkii</name>
    <name type="common">Brown rot fungus</name>
    <dbReference type="NCBI Taxonomy" id="2126942"/>
    <lineage>
        <taxon>Eukaryota</taxon>
        <taxon>Fungi</taxon>
        <taxon>Dikarya</taxon>
        <taxon>Basidiomycota</taxon>
        <taxon>Agaricomycotina</taxon>
        <taxon>Agaricomycetes</taxon>
        <taxon>Polyporales</taxon>
        <taxon>Fomitopsis</taxon>
    </lineage>
</organism>
<accession>S8EY70</accession>
<dbReference type="GO" id="GO:0016985">
    <property type="term" value="F:mannan endo-1,4-beta-mannosidase activity"/>
    <property type="evidence" value="ECO:0007669"/>
    <property type="project" value="UniProtKB-EC"/>
</dbReference>
<keyword evidence="6 10" id="KW-0732">Signal</keyword>
<evidence type="ECO:0000256" key="2">
    <source>
        <dbReference type="ARBA" id="ARBA00004613"/>
    </source>
</evidence>
<name>S8EY70_FOMSC</name>
<dbReference type="InterPro" id="IPR001547">
    <property type="entry name" value="Glyco_hydro_5"/>
</dbReference>
<dbReference type="InterPro" id="IPR045053">
    <property type="entry name" value="MAN-like"/>
</dbReference>
<evidence type="ECO:0000256" key="10">
    <source>
        <dbReference type="SAM" id="SignalP"/>
    </source>
</evidence>
<evidence type="ECO:0000256" key="9">
    <source>
        <dbReference type="RuleBase" id="RU361153"/>
    </source>
</evidence>
<keyword evidence="7 9" id="KW-0378">Hydrolase</keyword>
<dbReference type="Pfam" id="PF00150">
    <property type="entry name" value="Cellulase"/>
    <property type="match status" value="1"/>
</dbReference>
<keyword evidence="13" id="KW-1185">Reference proteome</keyword>
<comment type="similarity">
    <text evidence="3 9">Belongs to the glycosyl hydrolase 5 (cellulase A) family.</text>
</comment>
<feature type="signal peptide" evidence="10">
    <location>
        <begin position="1"/>
        <end position="24"/>
    </location>
</feature>
<dbReference type="GO" id="GO:0005576">
    <property type="term" value="C:extracellular region"/>
    <property type="evidence" value="ECO:0007669"/>
    <property type="project" value="UniProtKB-SubCell"/>
</dbReference>
<dbReference type="Proteomes" id="UP000015241">
    <property type="component" value="Unassembled WGS sequence"/>
</dbReference>
<gene>
    <name evidence="12" type="ORF">FOMPIDRAFT_125907</name>
</gene>
<dbReference type="EMBL" id="KE504229">
    <property type="protein sequence ID" value="EPS94545.1"/>
    <property type="molecule type" value="Genomic_DNA"/>
</dbReference>
<sequence>MVAPKSMLSALTVLLATSLQVARAANSFAGSNLYYAAGLYDNDRTTLLEGLQSADMKVLRVWIGGQSSSQKGTNINPFPDLEPNIPCNGNNSCYDDTVLDRLDDFMVAANSYGIKLLITMHSYNALASNDAYGKWYGIGDFYTNTDAQTYFDARLVHIVNHVHTSLGKPWKELNEYIFGFEAENEAMIGDGQSFIQDHQQWQCDRAGTIKGQLGDNSGILVLTGGESWLAESVQPDWLTCDALDVIAIHAYGTGDLATSALQPYVEQAQNTGKKLIVEEWGACYYDTSNNDCPTGDVLSTSTRNANIQDWAGQIDSAGLPWLYWEVLPNADPHYSYDYEIGVVDDPSWSTLQQAAQAAAQATAAFDFSEYLL</sequence>
<dbReference type="PANTHER" id="PTHR31451:SF39">
    <property type="entry name" value="MANNAN ENDO-1,4-BETA-MANNOSIDASE 1"/>
    <property type="match status" value="1"/>
</dbReference>
<protein>
    <recommendedName>
        <fullName evidence="4">mannan endo-1,4-beta-mannosidase</fullName>
        <ecNumber evidence="4">3.2.1.78</ecNumber>
    </recommendedName>
</protein>
<evidence type="ECO:0000256" key="1">
    <source>
        <dbReference type="ARBA" id="ARBA00001678"/>
    </source>
</evidence>
<dbReference type="EC" id="3.2.1.78" evidence="4"/>
<evidence type="ECO:0000313" key="12">
    <source>
        <dbReference type="EMBL" id="EPS94545.1"/>
    </source>
</evidence>
<evidence type="ECO:0000256" key="3">
    <source>
        <dbReference type="ARBA" id="ARBA00005641"/>
    </source>
</evidence>
<dbReference type="AlphaFoldDB" id="S8EY70"/>
<dbReference type="eggNOG" id="ENOG502SHIW">
    <property type="taxonomic scope" value="Eukaryota"/>
</dbReference>
<comment type="catalytic activity">
    <reaction evidence="1">
        <text>Random hydrolysis of (1-&gt;4)-beta-D-mannosidic linkages in mannans, galactomannans and glucomannans.</text>
        <dbReference type="EC" id="3.2.1.78"/>
    </reaction>
</comment>
<dbReference type="InterPro" id="IPR017853">
    <property type="entry name" value="GH"/>
</dbReference>
<evidence type="ECO:0000256" key="7">
    <source>
        <dbReference type="ARBA" id="ARBA00022801"/>
    </source>
</evidence>
<dbReference type="Gene3D" id="3.20.20.80">
    <property type="entry name" value="Glycosidases"/>
    <property type="match status" value="1"/>
</dbReference>
<dbReference type="OrthoDB" id="428177at2759"/>
<dbReference type="HOGENOM" id="CLU_042568_1_0_1"/>